<evidence type="ECO:0000313" key="1">
    <source>
        <dbReference type="EMBL" id="WPD19652.1"/>
    </source>
</evidence>
<dbReference type="SUPFAM" id="SSF158682">
    <property type="entry name" value="TerB-like"/>
    <property type="match status" value="1"/>
</dbReference>
<sequence>MSVWDRIVHAYRALQTEVARAAERQRRLNEFRKVVAAAVADGVVTLDEFDALREAQRQLGLTDADVQAIRGEVIRQALQAATEDKRLSPEEERSLQQLAEYFDLPADQIPANREQLDRYRLLYQLEHEPLPVVMVPGLVLRRGETPHWSEPGELLEERVINRRYEGGSSGFSFRIAKGVRYRVGGHRGRIVTETGLVPISRGDLVLTNRRIVFRGDRRSVAAEWTKVIDVSLYLDGIKVSVTNRAKPVLIRFADSRNAEIVGVVVSRLINEA</sequence>
<protein>
    <recommendedName>
        <fullName evidence="3">DUF1707 domain-containing protein</fullName>
    </recommendedName>
</protein>
<organism evidence="1 2">
    <name type="scientific">Thermaerobacter composti</name>
    <dbReference type="NCBI Taxonomy" id="554949"/>
    <lineage>
        <taxon>Bacteria</taxon>
        <taxon>Bacillati</taxon>
        <taxon>Bacillota</taxon>
        <taxon>Clostridia</taxon>
        <taxon>Eubacteriales</taxon>
        <taxon>Clostridiales Family XVII. Incertae Sedis</taxon>
        <taxon>Thermaerobacter</taxon>
    </lineage>
</organism>
<proteinExistence type="predicted"/>
<dbReference type="EMBL" id="CP132508">
    <property type="protein sequence ID" value="WPD19652.1"/>
    <property type="molecule type" value="Genomic_DNA"/>
</dbReference>
<keyword evidence="2" id="KW-1185">Reference proteome</keyword>
<name>A0ABZ0QSB3_9FIRM</name>
<dbReference type="InterPro" id="IPR029024">
    <property type="entry name" value="TerB-like"/>
</dbReference>
<reference evidence="1 2" key="1">
    <citation type="submission" date="2023-08" db="EMBL/GenBank/DDBJ databases">
        <title>Genome sequence of Thermaerobacter compostii strain Ins1, a spore-forming filamentous bacterium isolated from a deep geothermal reservoir.</title>
        <authorList>
            <person name="Bregnard D."/>
            <person name="Gonzalez D."/>
            <person name="Junier P."/>
        </authorList>
    </citation>
    <scope>NUCLEOTIDE SEQUENCE [LARGE SCALE GENOMIC DNA]</scope>
    <source>
        <strain evidence="1 2">Ins1</strain>
    </source>
</reference>
<dbReference type="RefSeq" id="WP_135225056.1">
    <property type="nucleotide sequence ID" value="NZ_CP132508.1"/>
</dbReference>
<evidence type="ECO:0008006" key="3">
    <source>
        <dbReference type="Google" id="ProtNLM"/>
    </source>
</evidence>
<dbReference type="Proteomes" id="UP001304683">
    <property type="component" value="Chromosome"/>
</dbReference>
<gene>
    <name evidence="1" type="ORF">Q5761_02985</name>
</gene>
<evidence type="ECO:0000313" key="2">
    <source>
        <dbReference type="Proteomes" id="UP001304683"/>
    </source>
</evidence>
<accession>A0ABZ0QSB3</accession>